<dbReference type="PROSITE" id="PS51257">
    <property type="entry name" value="PROKAR_LIPOPROTEIN"/>
    <property type="match status" value="1"/>
</dbReference>
<comment type="caution">
    <text evidence="10">The sequence shown here is derived from an EMBL/GenBank/DDBJ whole genome shotgun (WGS) entry which is preliminary data.</text>
</comment>
<dbReference type="GO" id="GO:0015276">
    <property type="term" value="F:ligand-gated monoatomic ion channel activity"/>
    <property type="evidence" value="ECO:0007669"/>
    <property type="project" value="InterPro"/>
</dbReference>
<evidence type="ECO:0000256" key="7">
    <source>
        <dbReference type="SAM" id="SignalP"/>
    </source>
</evidence>
<dbReference type="PROSITE" id="PS01039">
    <property type="entry name" value="SBP_BACTERIAL_3"/>
    <property type="match status" value="1"/>
</dbReference>
<dbReference type="CDD" id="cd13624">
    <property type="entry name" value="PBP2_Arg_Lys_His"/>
    <property type="match status" value="1"/>
</dbReference>
<comment type="similarity">
    <text evidence="2 6">Belongs to the bacterial solute-binding protein 3 family.</text>
</comment>
<name>A0A9C7G868_9BACI</name>
<keyword evidence="4" id="KW-0564">Palmitate</keyword>
<dbReference type="PANTHER" id="PTHR35936:SF17">
    <property type="entry name" value="ARGININE-BINDING EXTRACELLULAR PROTEIN ARTP"/>
    <property type="match status" value="1"/>
</dbReference>
<keyword evidence="5" id="KW-0449">Lipoprotein</keyword>
<evidence type="ECO:0000256" key="2">
    <source>
        <dbReference type="ARBA" id="ARBA00010333"/>
    </source>
</evidence>
<protein>
    <submittedName>
        <fullName evidence="10">Glutamine-binding periplasmic protein</fullName>
    </submittedName>
</protein>
<keyword evidence="11" id="KW-1185">Reference proteome</keyword>
<dbReference type="EMBL" id="CAKJTG010000004">
    <property type="protein sequence ID" value="CAG9607280.1"/>
    <property type="molecule type" value="Genomic_DNA"/>
</dbReference>
<evidence type="ECO:0000313" key="11">
    <source>
        <dbReference type="Proteomes" id="UP000789845"/>
    </source>
</evidence>
<dbReference type="GO" id="GO:0030313">
    <property type="term" value="C:cell envelope"/>
    <property type="evidence" value="ECO:0007669"/>
    <property type="project" value="UniProtKB-SubCell"/>
</dbReference>
<keyword evidence="3 7" id="KW-0732">Signal</keyword>
<evidence type="ECO:0000259" key="8">
    <source>
        <dbReference type="SMART" id="SM00062"/>
    </source>
</evidence>
<evidence type="ECO:0000256" key="6">
    <source>
        <dbReference type="RuleBase" id="RU003744"/>
    </source>
</evidence>
<gene>
    <name evidence="10" type="primary">glnH</name>
    <name evidence="10" type="ORF">NEOCIP111885_00970</name>
</gene>
<dbReference type="SMART" id="SM00062">
    <property type="entry name" value="PBPb"/>
    <property type="match status" value="1"/>
</dbReference>
<dbReference type="Proteomes" id="UP000789845">
    <property type="component" value="Unassembled WGS sequence"/>
</dbReference>
<feature type="domain" description="Ionotropic glutamate receptor C-terminal" evidence="9">
    <location>
        <begin position="43"/>
        <end position="264"/>
    </location>
</feature>
<dbReference type="GO" id="GO:0016020">
    <property type="term" value="C:membrane"/>
    <property type="evidence" value="ECO:0007669"/>
    <property type="project" value="InterPro"/>
</dbReference>
<dbReference type="PANTHER" id="PTHR35936">
    <property type="entry name" value="MEMBRANE-BOUND LYTIC MUREIN TRANSGLYCOSYLASE F"/>
    <property type="match status" value="1"/>
</dbReference>
<feature type="signal peptide" evidence="7">
    <location>
        <begin position="1"/>
        <end position="20"/>
    </location>
</feature>
<dbReference type="InterPro" id="IPR001320">
    <property type="entry name" value="Iontro_rcpt_C"/>
</dbReference>
<accession>A0A9C7G868</accession>
<feature type="domain" description="Solute-binding protein family 3/N-terminal" evidence="8">
    <location>
        <begin position="43"/>
        <end position="265"/>
    </location>
</feature>
<reference evidence="10" key="1">
    <citation type="submission" date="2021-10" db="EMBL/GenBank/DDBJ databases">
        <authorList>
            <person name="Criscuolo A."/>
        </authorList>
    </citation>
    <scope>NUCLEOTIDE SEQUENCE</scope>
    <source>
        <strain evidence="10">CIP111885</strain>
    </source>
</reference>
<evidence type="ECO:0000259" key="9">
    <source>
        <dbReference type="SMART" id="SM00079"/>
    </source>
</evidence>
<dbReference type="SMART" id="SM00079">
    <property type="entry name" value="PBPe"/>
    <property type="match status" value="1"/>
</dbReference>
<dbReference type="Gene3D" id="3.40.190.10">
    <property type="entry name" value="Periplasmic binding protein-like II"/>
    <property type="match status" value="2"/>
</dbReference>
<dbReference type="AlphaFoldDB" id="A0A9C7G868"/>
<sequence>MKKMSGLLFVIITSLVLILAACGTSKTNTKEEKNGSGGEEKKTLRVVTDAAYAPFEYQDKGKIVGFEIDFINAVAKEAGYELEIVHVGWDPVFIEIGQKNADIGISSITINDERKQTYDFSLPYFLSTNKILVPEDSDIQNAADLVGKVVAVQKGTTGDAAVEGILGKNHKDIKKFDDNNLAILELINNGADAVVADNGVIEAYAKNNPDQKLVVKGDGTTFDAEYYGLLFPKGSELKAEFDVAIKTVFENGTYSEIYNEWFGMDPDLETIKAEQDKQ</sequence>
<feature type="chain" id="PRO_5038432414" evidence="7">
    <location>
        <begin position="21"/>
        <end position="278"/>
    </location>
</feature>
<evidence type="ECO:0000313" key="10">
    <source>
        <dbReference type="EMBL" id="CAG9607280.1"/>
    </source>
</evidence>
<dbReference type="InterPro" id="IPR001638">
    <property type="entry name" value="Solute-binding_3/MltF_N"/>
</dbReference>
<proteinExistence type="inferred from homology"/>
<dbReference type="Pfam" id="PF00497">
    <property type="entry name" value="SBP_bac_3"/>
    <property type="match status" value="1"/>
</dbReference>
<evidence type="ECO:0000256" key="4">
    <source>
        <dbReference type="ARBA" id="ARBA00023139"/>
    </source>
</evidence>
<organism evidence="10 11">
    <name type="scientific">Pseudoneobacillus rhizosphaerae</name>
    <dbReference type="NCBI Taxonomy" id="2880968"/>
    <lineage>
        <taxon>Bacteria</taxon>
        <taxon>Bacillati</taxon>
        <taxon>Bacillota</taxon>
        <taxon>Bacilli</taxon>
        <taxon>Bacillales</taxon>
        <taxon>Bacillaceae</taxon>
        <taxon>Pseudoneobacillus</taxon>
    </lineage>
</organism>
<evidence type="ECO:0000256" key="1">
    <source>
        <dbReference type="ARBA" id="ARBA00004196"/>
    </source>
</evidence>
<comment type="subcellular location">
    <subcellularLocation>
        <location evidence="1">Cell envelope</location>
    </subcellularLocation>
</comment>
<dbReference type="InterPro" id="IPR018313">
    <property type="entry name" value="SBP_3_CS"/>
</dbReference>
<evidence type="ECO:0000256" key="3">
    <source>
        <dbReference type="ARBA" id="ARBA00022729"/>
    </source>
</evidence>
<dbReference type="SUPFAM" id="SSF53850">
    <property type="entry name" value="Periplasmic binding protein-like II"/>
    <property type="match status" value="1"/>
</dbReference>
<evidence type="ECO:0000256" key="5">
    <source>
        <dbReference type="ARBA" id="ARBA00023288"/>
    </source>
</evidence>
<dbReference type="RefSeq" id="WP_230495543.1">
    <property type="nucleotide sequence ID" value="NZ_CAKJTG010000004.1"/>
</dbReference>